<dbReference type="SUPFAM" id="SSF49464">
    <property type="entry name" value="Carboxypeptidase regulatory domain-like"/>
    <property type="match status" value="1"/>
</dbReference>
<dbReference type="InterPro" id="IPR023997">
    <property type="entry name" value="TonB-dep_OMP_SusC/RagA_CS"/>
</dbReference>
<dbReference type="InterPro" id="IPR008969">
    <property type="entry name" value="CarboxyPept-like_regulatory"/>
</dbReference>
<keyword evidence="3" id="KW-0675">Receptor</keyword>
<dbReference type="SUPFAM" id="SSF56935">
    <property type="entry name" value="Porins"/>
    <property type="match status" value="1"/>
</dbReference>
<dbReference type="RefSeq" id="WP_131597459.1">
    <property type="nucleotide sequence ID" value="NZ_SJSL01000006.1"/>
</dbReference>
<dbReference type="EMBL" id="SJSL01000006">
    <property type="protein sequence ID" value="TCC99028.1"/>
    <property type="molecule type" value="Genomic_DNA"/>
</dbReference>
<feature type="domain" description="TonB-dependent receptor plug" evidence="2">
    <location>
        <begin position="134"/>
        <end position="241"/>
    </location>
</feature>
<keyword evidence="1" id="KW-0472">Membrane</keyword>
<keyword evidence="1" id="KW-1134">Transmembrane beta strand</keyword>
<dbReference type="InterPro" id="IPR039426">
    <property type="entry name" value="TonB-dep_rcpt-like"/>
</dbReference>
<reference evidence="3 4" key="1">
    <citation type="submission" date="2019-02" db="EMBL/GenBank/DDBJ databases">
        <title>Pedobacter sp. RP-1-14 sp. nov., isolated from Arctic soil.</title>
        <authorList>
            <person name="Dahal R.H."/>
        </authorList>
    </citation>
    <scope>NUCLEOTIDE SEQUENCE [LARGE SCALE GENOMIC DNA]</scope>
    <source>
        <strain evidence="3 4">RP-1-14</strain>
    </source>
</reference>
<dbReference type="NCBIfam" id="TIGR04056">
    <property type="entry name" value="OMP_RagA_SusC"/>
    <property type="match status" value="1"/>
</dbReference>
<dbReference type="Gene3D" id="2.170.130.10">
    <property type="entry name" value="TonB-dependent receptor, plug domain"/>
    <property type="match status" value="1"/>
</dbReference>
<name>A0A4R0NFU0_9SPHI</name>
<keyword evidence="1" id="KW-0998">Cell outer membrane</keyword>
<dbReference type="Pfam" id="PF13715">
    <property type="entry name" value="CarbopepD_reg_2"/>
    <property type="match status" value="1"/>
</dbReference>
<protein>
    <submittedName>
        <fullName evidence="3">TonB-dependent receptor</fullName>
    </submittedName>
</protein>
<dbReference type="Proteomes" id="UP000293347">
    <property type="component" value="Unassembled WGS sequence"/>
</dbReference>
<dbReference type="GO" id="GO:0009279">
    <property type="term" value="C:cell outer membrane"/>
    <property type="evidence" value="ECO:0007669"/>
    <property type="project" value="UniProtKB-SubCell"/>
</dbReference>
<proteinExistence type="inferred from homology"/>
<sequence>MNFKFYLFLKKISFANVFILVLLVLISQKGLAQEQLKVRGSVRDSVGIVPGVGVAVNGTAIGTSTDGNGNYSLNVPTSGTLVFTFVGFVTQRFDIKSLKASSNGDYVLDVVLMPDDNALEEVAVVGFGVQKKTTMVGAVTTINPKELKGPTSNLTQMLAGRLGGVIAYQRSGEPGSDNANFFVRGLGSFGAGQVSPLILIDGVESTQNDLARLQPDDIANFSVLKDATAAAVYGARGANGIILVTTKVGESGKTKFGFRVENTVSGNTENFQFADNITYMKLANQAALTRNELALPYTQTKIDRTAAGANPYLYPSNNWIDQIIKDYTANQRYNMNVSGGADKARYYIAGTFNVDNGVYKVDKLNNFNNNVKLLNYSIRSNVSIQFTKSTKAEVRVYGQFDDYNGPLGGGKQIFQTAIAANPVMFPAMYPAEYSTGLKHPMFGNAIVPYIQGSSLGGGLYNNPYALLVQGYREENKSNLQPQVELHQDLEALIPGLKFRFMGYVQRNSAFSISRGYNPFYYSANSLDGQGISLTAINPGGPGSLGITGSEYLSYGEGLKEIKSALYTETALNYNNVFKEDHALGAMVVTTMRNSLSGNAGSLELSLPKRNLGVSGRVTYGYKEKYLTEFNFGYNGTERFAANNRYGFFPAIGFGYNVSNESFFKPLTGVISKFKLRGTYGMNGNDAIGSDTDRFFYLSNVNLNNGPGASFGEDPGNLYTRPGITVLRYANDRITWETSRQLNLGTDISLFNAINLTIDAYRKTTSNILQTRSAVPTTMGLLASAVANVGKSQSQGIDFQADYNKSFGRKTWMQVRGTMTYATNKILFFDEPSYPASTSYLSRVGRSFDQQLGFVAERLFTDDIEVANSPNQNAISGGVPVRGGDIKYRDMNNDGAINNDDRIYMGLPTTPEIVYGFGFSLTQGSFDLNAQMQGSARSSLFINSGGFNFDNLSQSGISPFVQAGGYQSGLLSAIADDHWSEDNRNAYAFWPRLSSVLAPNNTVRSNWWMRDGAFLRLQQVEVGFTPKEKLLTRFGLSNLRIYASARNLFAFSNFKLWDPEMAGNGLDYPLQRVYNIGLNVGF</sequence>
<comment type="similarity">
    <text evidence="1">Belongs to the TonB-dependent receptor family.</text>
</comment>
<comment type="caution">
    <text evidence="3">The sequence shown here is derived from an EMBL/GenBank/DDBJ whole genome shotgun (WGS) entry which is preliminary data.</text>
</comment>
<evidence type="ECO:0000313" key="4">
    <source>
        <dbReference type="Proteomes" id="UP000293347"/>
    </source>
</evidence>
<dbReference type="InterPro" id="IPR012910">
    <property type="entry name" value="Plug_dom"/>
</dbReference>
<dbReference type="Pfam" id="PF07715">
    <property type="entry name" value="Plug"/>
    <property type="match status" value="1"/>
</dbReference>
<dbReference type="NCBIfam" id="TIGR04057">
    <property type="entry name" value="SusC_RagA_signa"/>
    <property type="match status" value="1"/>
</dbReference>
<dbReference type="InterPro" id="IPR023996">
    <property type="entry name" value="TonB-dep_OMP_SusC/RagA"/>
</dbReference>
<comment type="subcellular location">
    <subcellularLocation>
        <location evidence="1">Cell outer membrane</location>
        <topology evidence="1">Multi-pass membrane protein</topology>
    </subcellularLocation>
</comment>
<dbReference type="InterPro" id="IPR037066">
    <property type="entry name" value="Plug_dom_sf"/>
</dbReference>
<keyword evidence="1" id="KW-0812">Transmembrane</keyword>
<accession>A0A4R0NFU0</accession>
<dbReference type="AlphaFoldDB" id="A0A4R0NFU0"/>
<evidence type="ECO:0000313" key="3">
    <source>
        <dbReference type="EMBL" id="TCC99028.1"/>
    </source>
</evidence>
<dbReference type="PROSITE" id="PS52016">
    <property type="entry name" value="TONB_DEPENDENT_REC_3"/>
    <property type="match status" value="1"/>
</dbReference>
<keyword evidence="1" id="KW-0813">Transport</keyword>
<evidence type="ECO:0000259" key="2">
    <source>
        <dbReference type="Pfam" id="PF07715"/>
    </source>
</evidence>
<dbReference type="FunFam" id="2.170.130.10:FF:000003">
    <property type="entry name" value="SusC/RagA family TonB-linked outer membrane protein"/>
    <property type="match status" value="1"/>
</dbReference>
<keyword evidence="4" id="KW-1185">Reference proteome</keyword>
<evidence type="ECO:0000256" key="1">
    <source>
        <dbReference type="PROSITE-ProRule" id="PRU01360"/>
    </source>
</evidence>
<dbReference type="OrthoDB" id="721000at2"/>
<organism evidence="3 4">
    <name type="scientific">Pedobacter psychroterrae</name>
    <dbReference type="NCBI Taxonomy" id="2530453"/>
    <lineage>
        <taxon>Bacteria</taxon>
        <taxon>Pseudomonadati</taxon>
        <taxon>Bacteroidota</taxon>
        <taxon>Sphingobacteriia</taxon>
        <taxon>Sphingobacteriales</taxon>
        <taxon>Sphingobacteriaceae</taxon>
        <taxon>Pedobacter</taxon>
    </lineage>
</organism>
<gene>
    <name evidence="3" type="ORF">EZ437_18015</name>
</gene>